<comment type="caution">
    <text evidence="1">The sequence shown here is derived from an EMBL/GenBank/DDBJ whole genome shotgun (WGS) entry which is preliminary data.</text>
</comment>
<dbReference type="RefSeq" id="WP_320325659.1">
    <property type="nucleotide sequence ID" value="NZ_JALBUS010000007.1"/>
</dbReference>
<proteinExistence type="predicted"/>
<reference evidence="1 2" key="1">
    <citation type="submission" date="2022-03" db="EMBL/GenBank/DDBJ databases">
        <title>Novel taxa within the pig intestine.</title>
        <authorList>
            <person name="Wylensek D."/>
            <person name="Bishof K."/>
            <person name="Afrizal A."/>
            <person name="Clavel T."/>
        </authorList>
    </citation>
    <scope>NUCLEOTIDE SEQUENCE [LARGE SCALE GENOMIC DNA]</scope>
    <source>
        <strain evidence="1 2">Cla-KB-P134</strain>
    </source>
</reference>
<evidence type="ECO:0000313" key="2">
    <source>
        <dbReference type="Proteomes" id="UP001285244"/>
    </source>
</evidence>
<gene>
    <name evidence="1" type="ORF">MOZ64_05855</name>
</gene>
<dbReference type="Proteomes" id="UP001285244">
    <property type="component" value="Unassembled WGS sequence"/>
</dbReference>
<keyword evidence="2" id="KW-1185">Reference proteome</keyword>
<accession>A0ABU4WLD9</accession>
<sequence>MELKRKQFVSGMVKLLGNGHFRYGAYKSQPTTPYGMYMRTGSDNFTLDDKVCVKIDDYEIRLVTDEKNFELESKIEAILDSLEIPYDVIMEEDIQSEKVHVVEWAVRFGYER</sequence>
<protein>
    <submittedName>
        <fullName evidence="1">Uncharacterized protein</fullName>
    </submittedName>
</protein>
<evidence type="ECO:0000313" key="1">
    <source>
        <dbReference type="EMBL" id="MDX8417365.1"/>
    </source>
</evidence>
<name>A0ABU4WLD9_9FIRM</name>
<organism evidence="1 2">
    <name type="scientific">Absicoccus intestinalis</name>
    <dbReference type="NCBI Taxonomy" id="2926319"/>
    <lineage>
        <taxon>Bacteria</taxon>
        <taxon>Bacillati</taxon>
        <taxon>Bacillota</taxon>
        <taxon>Erysipelotrichia</taxon>
        <taxon>Erysipelotrichales</taxon>
        <taxon>Erysipelotrichaceae</taxon>
        <taxon>Absicoccus</taxon>
    </lineage>
</organism>
<dbReference type="EMBL" id="JALBUS010000007">
    <property type="protein sequence ID" value="MDX8417365.1"/>
    <property type="molecule type" value="Genomic_DNA"/>
</dbReference>